<protein>
    <submittedName>
        <fullName evidence="10">Methyl-accepting chemotaxis sensory transducer</fullName>
    </submittedName>
</protein>
<dbReference type="Gene3D" id="1.10.287.950">
    <property type="entry name" value="Methyl-accepting chemotaxis protein"/>
    <property type="match status" value="1"/>
</dbReference>
<feature type="domain" description="Methyl-accepting transducer" evidence="8">
    <location>
        <begin position="148"/>
        <end position="377"/>
    </location>
</feature>
<evidence type="ECO:0000256" key="4">
    <source>
        <dbReference type="ARBA" id="ARBA00029447"/>
    </source>
</evidence>
<evidence type="ECO:0000256" key="2">
    <source>
        <dbReference type="ARBA" id="ARBA00022481"/>
    </source>
</evidence>
<dbReference type="KEGG" id="adi:B5T_03396"/>
<keyword evidence="6" id="KW-0175">Coiled coil</keyword>
<evidence type="ECO:0000256" key="3">
    <source>
        <dbReference type="ARBA" id="ARBA00023224"/>
    </source>
</evidence>
<organism evidence="10 11">
    <name type="scientific">Alcanivorax dieselolei (strain DSM 16502 / CGMCC 1.3690 / MCCC 1A00001 / B-5)</name>
    <name type="common">Alloalcanivorax dieselolei</name>
    <dbReference type="NCBI Taxonomy" id="930169"/>
    <lineage>
        <taxon>Bacteria</taxon>
        <taxon>Pseudomonadati</taxon>
        <taxon>Pseudomonadota</taxon>
        <taxon>Gammaproteobacteria</taxon>
        <taxon>Oceanospirillales</taxon>
        <taxon>Alcanivoracaceae</taxon>
        <taxon>Alloalcanivorax</taxon>
    </lineage>
</organism>
<dbReference type="eggNOG" id="COG0840">
    <property type="taxonomic scope" value="Bacteria"/>
</dbReference>
<evidence type="ECO:0000313" key="10">
    <source>
        <dbReference type="EMBL" id="AFT71663.1"/>
    </source>
</evidence>
<dbReference type="PATRIC" id="fig|930169.3.peg.3356"/>
<comment type="subcellular location">
    <subcellularLocation>
        <location evidence="1">Membrane</location>
    </subcellularLocation>
</comment>
<dbReference type="PANTHER" id="PTHR43531:SF14">
    <property type="entry name" value="METHYL-ACCEPTING CHEMOTAXIS PROTEIN I-RELATED"/>
    <property type="match status" value="1"/>
</dbReference>
<evidence type="ECO:0000259" key="8">
    <source>
        <dbReference type="PROSITE" id="PS50111"/>
    </source>
</evidence>
<dbReference type="FunFam" id="1.10.287.950:FF:000001">
    <property type="entry name" value="Methyl-accepting chemotaxis sensory transducer"/>
    <property type="match status" value="1"/>
</dbReference>
<feature type="coiled-coil region" evidence="6">
    <location>
        <begin position="355"/>
        <end position="386"/>
    </location>
</feature>
<dbReference type="Pfam" id="PF00672">
    <property type="entry name" value="HAMP"/>
    <property type="match status" value="1"/>
</dbReference>
<feature type="domain" description="HAMP" evidence="9">
    <location>
        <begin position="91"/>
        <end position="143"/>
    </location>
</feature>
<keyword evidence="3 5" id="KW-0807">Transducer</keyword>
<dbReference type="PROSITE" id="PS50111">
    <property type="entry name" value="CHEMOTAXIS_TRANSDUC_2"/>
    <property type="match status" value="1"/>
</dbReference>
<name>K0CGB9_ALCDB</name>
<dbReference type="Pfam" id="PF00015">
    <property type="entry name" value="MCPsignal"/>
    <property type="match status" value="1"/>
</dbReference>
<dbReference type="SUPFAM" id="SSF58104">
    <property type="entry name" value="Methyl-accepting chemotaxis protein (MCP) signaling domain"/>
    <property type="match status" value="1"/>
</dbReference>
<dbReference type="AlphaFoldDB" id="K0CGB9"/>
<evidence type="ECO:0000256" key="7">
    <source>
        <dbReference type="SAM" id="Phobius"/>
    </source>
</evidence>
<dbReference type="SMART" id="SM00304">
    <property type="entry name" value="HAMP"/>
    <property type="match status" value="1"/>
</dbReference>
<dbReference type="HOGENOM" id="CLU_000445_107_18_6"/>
<comment type="similarity">
    <text evidence="4">Belongs to the methyl-accepting chemotaxis (MCP) protein family.</text>
</comment>
<evidence type="ECO:0000259" key="9">
    <source>
        <dbReference type="PROSITE" id="PS50885"/>
    </source>
</evidence>
<accession>K0CGB9</accession>
<keyword evidence="2" id="KW-0488">Methylation</keyword>
<dbReference type="InterPro" id="IPR003660">
    <property type="entry name" value="HAMP_dom"/>
</dbReference>
<feature type="transmembrane region" description="Helical" evidence="7">
    <location>
        <begin position="12"/>
        <end position="35"/>
    </location>
</feature>
<gene>
    <name evidence="10" type="primary">cheD</name>
    <name evidence="10" type="ordered locus">B5T_03396</name>
</gene>
<keyword evidence="11" id="KW-1185">Reference proteome</keyword>
<dbReference type="GO" id="GO:0007165">
    <property type="term" value="P:signal transduction"/>
    <property type="evidence" value="ECO:0007669"/>
    <property type="project" value="UniProtKB-KW"/>
</dbReference>
<dbReference type="CDD" id="cd11386">
    <property type="entry name" value="MCP_signal"/>
    <property type="match status" value="1"/>
</dbReference>
<dbReference type="SMART" id="SM00283">
    <property type="entry name" value="MA"/>
    <property type="match status" value="1"/>
</dbReference>
<keyword evidence="7" id="KW-0472">Membrane</keyword>
<dbReference type="GO" id="GO:0004888">
    <property type="term" value="F:transmembrane signaling receptor activity"/>
    <property type="evidence" value="ECO:0007669"/>
    <property type="project" value="TreeGrafter"/>
</dbReference>
<dbReference type="InterPro" id="IPR051310">
    <property type="entry name" value="MCP_chemotaxis"/>
</dbReference>
<keyword evidence="7" id="KW-0812">Transmembrane</keyword>
<evidence type="ECO:0000256" key="5">
    <source>
        <dbReference type="PROSITE-ProRule" id="PRU00284"/>
    </source>
</evidence>
<proteinExistence type="inferred from homology"/>
<evidence type="ECO:0000256" key="6">
    <source>
        <dbReference type="SAM" id="Coils"/>
    </source>
</evidence>
<dbReference type="Proteomes" id="UP000006286">
    <property type="component" value="Chromosome"/>
</dbReference>
<keyword evidence="7" id="KW-1133">Transmembrane helix</keyword>
<dbReference type="STRING" id="930169.B5T_03396"/>
<dbReference type="GO" id="GO:0006935">
    <property type="term" value="P:chemotaxis"/>
    <property type="evidence" value="ECO:0007669"/>
    <property type="project" value="TreeGrafter"/>
</dbReference>
<feature type="transmembrane region" description="Helical" evidence="7">
    <location>
        <begin position="69"/>
        <end position="89"/>
    </location>
</feature>
<evidence type="ECO:0000256" key="1">
    <source>
        <dbReference type="ARBA" id="ARBA00004370"/>
    </source>
</evidence>
<dbReference type="PANTHER" id="PTHR43531">
    <property type="entry name" value="PROTEIN ICFG"/>
    <property type="match status" value="1"/>
</dbReference>
<dbReference type="EMBL" id="CP003466">
    <property type="protein sequence ID" value="AFT71663.1"/>
    <property type="molecule type" value="Genomic_DNA"/>
</dbReference>
<sequence length="415" mass="43711">MKVLDNMTVKVSWGLVLAAFSLLILILSAQSVYILNQSHDAMIRLAAQSGDAGSQALAAFDTYTATMRWGIGVVIAASVVLVVIVLWGVTVNVIRPLRKVVGHFERMAKGDLSERIEARGDNEIGQLYAALSDMQQSLSRTVATVRDSSQGIYQGAGEIAQGNSDLSSRTEHQAASLEQTAASMEQLTSTVEQNADNARQASQLAASASQTAQRGGEVVGEVVGTMAEISGSARQVTEIIEVIDSIAFQTNILALNASVEAARAGEQGRGFAVVAGEVRALAGRSGEASKKIRALIETSVERIDAGTRLVDQAGSTMTDIVEAVRRVTDIMDEIASASQEQSKGIGQVNQVITQMDQVTQRNAALVEEAASAASELEGEAARLRQAVALFKLAQVKDGFADDGAALTVEAEVVHA</sequence>
<dbReference type="InterPro" id="IPR004089">
    <property type="entry name" value="MCPsignal_dom"/>
</dbReference>
<dbReference type="PROSITE" id="PS50885">
    <property type="entry name" value="HAMP"/>
    <property type="match status" value="1"/>
</dbReference>
<reference evidence="10 11" key="1">
    <citation type="journal article" date="2012" name="J. Bacteriol.">
        <title>Complete genome sequence of Alcanivorax dieselolei type strain B5.</title>
        <authorList>
            <person name="Lai Q."/>
            <person name="Li W."/>
            <person name="Shao Z."/>
        </authorList>
    </citation>
    <scope>NUCLEOTIDE SEQUENCE [LARGE SCALE GENOMIC DNA]</scope>
    <source>
        <strain evidence="11">DSM 16502 / CGMCC 1.3690 / B-5</strain>
    </source>
</reference>
<evidence type="ECO:0000313" key="11">
    <source>
        <dbReference type="Proteomes" id="UP000006286"/>
    </source>
</evidence>
<dbReference type="GO" id="GO:0005886">
    <property type="term" value="C:plasma membrane"/>
    <property type="evidence" value="ECO:0007669"/>
    <property type="project" value="TreeGrafter"/>
</dbReference>
<dbReference type="CDD" id="cd06225">
    <property type="entry name" value="HAMP"/>
    <property type="match status" value="1"/>
</dbReference>